<keyword evidence="1" id="KW-0732">Signal</keyword>
<dbReference type="EMBL" id="GCHU01025997">
    <property type="protein sequence ID" value="JAG85525.1"/>
    <property type="molecule type" value="Transcribed_RNA"/>
</dbReference>
<evidence type="ECO:0000256" key="1">
    <source>
        <dbReference type="SAM" id="SignalP"/>
    </source>
</evidence>
<reference evidence="2" key="1">
    <citation type="submission" date="2015-02" db="EMBL/GenBank/DDBJ databases">
        <title>A transcriptome of Wollemia nobilis - a relic of Gondwana.</title>
        <authorList>
            <person name="Chia J.Y."/>
            <person name="Leong Y.S."/>
            <person name="Abdul Karim S."/>
            <person name="Wan Azmi N."/>
            <person name="Hercus R."/>
            <person name="Croft L."/>
        </authorList>
    </citation>
    <scope>NUCLEOTIDE SEQUENCE</scope>
    <source>
        <strain evidence="2">MaeBrown</strain>
        <tissue evidence="2">Leaf</tissue>
    </source>
</reference>
<feature type="signal peptide" evidence="1">
    <location>
        <begin position="1"/>
        <end position="23"/>
    </location>
</feature>
<dbReference type="PANTHER" id="PTHR33649:SF2">
    <property type="entry name" value="PAR1 PROTEIN"/>
    <property type="match status" value="1"/>
</dbReference>
<evidence type="ECO:0000313" key="2">
    <source>
        <dbReference type="EMBL" id="JAG85525.1"/>
    </source>
</evidence>
<sequence length="179" mass="19077">MASAVASAVILFVLLGMQGFVLGEGGVECEKLPVELCAFAVSSSGTRCVLEKKYTAASSSSTTSVEYECQASGIMAEKAMEWIESEECLKACGLERMCVGMSSDGLAEYSPFSSKLCSEKCQSSCPNIVELYINLAAGEGMYLPHLCEAHRERSRRVMYEMAAAGPIEGRTLVEGPIAA</sequence>
<protein>
    <submittedName>
        <fullName evidence="2">TSA: Wollemia nobilis Ref_Wollemi_Transcript_26193_906 transcribed RNA sequence</fullName>
    </submittedName>
</protein>
<dbReference type="AlphaFoldDB" id="A0A0C9QLS6"/>
<accession>A0A0C9QLS6</accession>
<dbReference type="Pfam" id="PF06521">
    <property type="entry name" value="PAR1"/>
    <property type="match status" value="1"/>
</dbReference>
<feature type="chain" id="PRO_5002211268" evidence="1">
    <location>
        <begin position="24"/>
        <end position="179"/>
    </location>
</feature>
<name>A0A0C9QLS6_9CONI</name>
<organism evidence="2">
    <name type="scientific">Wollemia nobilis</name>
    <dbReference type="NCBI Taxonomy" id="56998"/>
    <lineage>
        <taxon>Eukaryota</taxon>
        <taxon>Viridiplantae</taxon>
        <taxon>Streptophyta</taxon>
        <taxon>Embryophyta</taxon>
        <taxon>Tracheophyta</taxon>
        <taxon>Spermatophyta</taxon>
        <taxon>Pinopsida</taxon>
        <taxon>Pinidae</taxon>
        <taxon>Conifers II</taxon>
        <taxon>Araucariales</taxon>
        <taxon>Araucariaceae</taxon>
        <taxon>Wollemia</taxon>
    </lineage>
</organism>
<dbReference type="PANTHER" id="PTHR33649">
    <property type="entry name" value="PAR1 PROTEIN"/>
    <property type="match status" value="1"/>
</dbReference>
<dbReference type="InterPro" id="IPR009489">
    <property type="entry name" value="PAR1"/>
</dbReference>
<proteinExistence type="predicted"/>